<dbReference type="AlphaFoldDB" id="A0A4Q2T0H4"/>
<keyword evidence="1" id="KW-0472">Membrane</keyword>
<name>A0A4Q2T0H4_9HYPH</name>
<keyword evidence="1" id="KW-0812">Transmembrane</keyword>
<evidence type="ECO:0000313" key="2">
    <source>
        <dbReference type="EMBL" id="RYC12116.1"/>
    </source>
</evidence>
<evidence type="ECO:0000256" key="1">
    <source>
        <dbReference type="SAM" id="Phobius"/>
    </source>
</evidence>
<gene>
    <name evidence="2" type="ORF">EUU22_13735</name>
</gene>
<comment type="caution">
    <text evidence="2">The sequence shown here is derived from an EMBL/GenBank/DDBJ whole genome shotgun (WGS) entry which is preliminary data.</text>
</comment>
<reference evidence="2 3" key="1">
    <citation type="submission" date="2019-01" db="EMBL/GenBank/DDBJ databases">
        <authorList>
            <person name="Deng T."/>
        </authorList>
    </citation>
    <scope>NUCLEOTIDE SEQUENCE [LARGE SCALE GENOMIC DNA]</scope>
    <source>
        <strain evidence="2 3">F8825</strain>
    </source>
</reference>
<organism evidence="2 3">
    <name type="scientific">Ciceribacter ferrooxidans</name>
    <dbReference type="NCBI Taxonomy" id="2509717"/>
    <lineage>
        <taxon>Bacteria</taxon>
        <taxon>Pseudomonadati</taxon>
        <taxon>Pseudomonadota</taxon>
        <taxon>Alphaproteobacteria</taxon>
        <taxon>Hyphomicrobiales</taxon>
        <taxon>Rhizobiaceae</taxon>
        <taxon>Ciceribacter</taxon>
    </lineage>
</organism>
<keyword evidence="3" id="KW-1185">Reference proteome</keyword>
<protein>
    <submittedName>
        <fullName evidence="2">HAMP domain-containing protein</fullName>
    </submittedName>
</protein>
<accession>A0A4Q2T0H4</accession>
<dbReference type="Gene3D" id="3.30.450.20">
    <property type="entry name" value="PAS domain"/>
    <property type="match status" value="1"/>
</dbReference>
<evidence type="ECO:0000313" key="3">
    <source>
        <dbReference type="Proteomes" id="UP000291088"/>
    </source>
</evidence>
<proteinExistence type="predicted"/>
<sequence>MIPLLLHGGPVALFFRWLRTGEETVHMPTRRLHRKAPSLTAVTFAFVAASAVVVGLMLFFLMRERLQTYGRDTMATAIGVRAAGVQTALEHLLYDEWSRLKALAREVGADDPQTIRTKLQTLVGEGDGLSWAGYAGIDGAIQASYADAMLGESVSVTSWFQTGLRKPTAEDVRETVSPASGQGRSQPSVIFAAPVRNADGQVRGVLAARLDLSSATILLRDMARALNIDLVLIDSAGVVLMQTRGRAEDAPDLPSLQAARAGASIVSLERWPDGRSYFSAVVPEIAYRDLPALGWSLVARVPADLAVAPAEQVSRGMIFYLASFGLMLLLLTMIFVESFIRPFGLLARTASKIADGAEVYPPDTNRTRELQMITAAIVRLQTRLHRH</sequence>
<keyword evidence="1" id="KW-1133">Transmembrane helix</keyword>
<feature type="transmembrane region" description="Helical" evidence="1">
    <location>
        <begin position="318"/>
        <end position="336"/>
    </location>
</feature>
<dbReference type="OrthoDB" id="9812260at2"/>
<feature type="transmembrane region" description="Helical" evidence="1">
    <location>
        <begin position="36"/>
        <end position="61"/>
    </location>
</feature>
<dbReference type="Proteomes" id="UP000291088">
    <property type="component" value="Unassembled WGS sequence"/>
</dbReference>
<dbReference type="EMBL" id="SDVB01000238">
    <property type="protein sequence ID" value="RYC12116.1"/>
    <property type="molecule type" value="Genomic_DNA"/>
</dbReference>